<sequence length="74" mass="7892">MHARGKITISADAVTRAAPGEEVNDNSVVAELELPGKSPLAEGTLQLSYSLIICLMPDGSNHIEWLPASEDFTL</sequence>
<keyword evidence="2" id="KW-1185">Reference proteome</keyword>
<evidence type="ECO:0000313" key="2">
    <source>
        <dbReference type="Proteomes" id="UP001396334"/>
    </source>
</evidence>
<name>A0ABR2T1T2_9ROSI</name>
<organism evidence="1 2">
    <name type="scientific">Hibiscus sabdariffa</name>
    <name type="common">roselle</name>
    <dbReference type="NCBI Taxonomy" id="183260"/>
    <lineage>
        <taxon>Eukaryota</taxon>
        <taxon>Viridiplantae</taxon>
        <taxon>Streptophyta</taxon>
        <taxon>Embryophyta</taxon>
        <taxon>Tracheophyta</taxon>
        <taxon>Spermatophyta</taxon>
        <taxon>Magnoliopsida</taxon>
        <taxon>eudicotyledons</taxon>
        <taxon>Gunneridae</taxon>
        <taxon>Pentapetalae</taxon>
        <taxon>rosids</taxon>
        <taxon>malvids</taxon>
        <taxon>Malvales</taxon>
        <taxon>Malvaceae</taxon>
        <taxon>Malvoideae</taxon>
        <taxon>Hibiscus</taxon>
    </lineage>
</organism>
<reference evidence="1 2" key="1">
    <citation type="journal article" date="2024" name="G3 (Bethesda)">
        <title>Genome assembly of Hibiscus sabdariffa L. provides insights into metabolisms of medicinal natural products.</title>
        <authorList>
            <person name="Kim T."/>
        </authorList>
    </citation>
    <scope>NUCLEOTIDE SEQUENCE [LARGE SCALE GENOMIC DNA]</scope>
    <source>
        <strain evidence="1">TK-2024</strain>
        <tissue evidence="1">Old leaves</tissue>
    </source>
</reference>
<dbReference type="Proteomes" id="UP001396334">
    <property type="component" value="Unassembled WGS sequence"/>
</dbReference>
<accession>A0ABR2T1T2</accession>
<comment type="caution">
    <text evidence="1">The sequence shown here is derived from an EMBL/GenBank/DDBJ whole genome shotgun (WGS) entry which is preliminary data.</text>
</comment>
<proteinExistence type="predicted"/>
<protein>
    <submittedName>
        <fullName evidence="1">Uncharacterized protein</fullName>
    </submittedName>
</protein>
<dbReference type="EMBL" id="JBBPBN010000010">
    <property type="protein sequence ID" value="KAK9031164.1"/>
    <property type="molecule type" value="Genomic_DNA"/>
</dbReference>
<evidence type="ECO:0000313" key="1">
    <source>
        <dbReference type="EMBL" id="KAK9031164.1"/>
    </source>
</evidence>
<gene>
    <name evidence="1" type="ORF">V6N11_032551</name>
</gene>